<dbReference type="Proteomes" id="UP000091956">
    <property type="component" value="Unassembled WGS sequence"/>
</dbReference>
<keyword evidence="2" id="KW-1185">Reference proteome</keyword>
<protein>
    <submittedName>
        <fullName evidence="1">Uncharacterized protein</fullName>
    </submittedName>
</protein>
<accession>A0A1B8GRF4</accession>
<sequence length="125" mass="13824">MSVTTTANPITYTLQSTLQDYEVHISGNDTNEANIDASLNPSSTTTLVQNPPGWPRDHNRIPNYRPLNRQLNFEERPNGSNGIERAFLFAMFTGVALNAGMAQTWGSTGGKVFTKVFRYAIGGEW</sequence>
<gene>
    <name evidence="1" type="ORF">VE01_03143</name>
</gene>
<proteinExistence type="predicted"/>
<reference evidence="1 2" key="1">
    <citation type="submission" date="2016-03" db="EMBL/GenBank/DDBJ databases">
        <title>Comparative genomics of Pseudogymnoascus destructans, the fungus causing white-nose syndrome of bats.</title>
        <authorList>
            <person name="Palmer J.M."/>
            <person name="Drees K.P."/>
            <person name="Foster J.T."/>
            <person name="Lindner D.L."/>
        </authorList>
    </citation>
    <scope>NUCLEOTIDE SEQUENCE [LARGE SCALE GENOMIC DNA]</scope>
    <source>
        <strain evidence="1 2">UAMH 10579</strain>
    </source>
</reference>
<organism evidence="1 2">
    <name type="scientific">Pseudogymnoascus verrucosus</name>
    <dbReference type="NCBI Taxonomy" id="342668"/>
    <lineage>
        <taxon>Eukaryota</taxon>
        <taxon>Fungi</taxon>
        <taxon>Dikarya</taxon>
        <taxon>Ascomycota</taxon>
        <taxon>Pezizomycotina</taxon>
        <taxon>Leotiomycetes</taxon>
        <taxon>Thelebolales</taxon>
        <taxon>Thelebolaceae</taxon>
        <taxon>Pseudogymnoascus</taxon>
    </lineage>
</organism>
<dbReference type="OrthoDB" id="5201563at2759"/>
<reference evidence="2" key="2">
    <citation type="journal article" date="2018" name="Nat. Commun.">
        <title>Extreme sensitivity to ultraviolet light in the fungal pathogen causing white-nose syndrome of bats.</title>
        <authorList>
            <person name="Palmer J.M."/>
            <person name="Drees K.P."/>
            <person name="Foster J.T."/>
            <person name="Lindner D.L."/>
        </authorList>
    </citation>
    <scope>NUCLEOTIDE SEQUENCE [LARGE SCALE GENOMIC DNA]</scope>
    <source>
        <strain evidence="2">UAMH 10579</strain>
    </source>
</reference>
<evidence type="ECO:0000313" key="2">
    <source>
        <dbReference type="Proteomes" id="UP000091956"/>
    </source>
</evidence>
<name>A0A1B8GRF4_9PEZI</name>
<dbReference type="EMBL" id="KV460217">
    <property type="protein sequence ID" value="OBT98401.1"/>
    <property type="molecule type" value="Genomic_DNA"/>
</dbReference>
<dbReference type="GeneID" id="28836529"/>
<dbReference type="RefSeq" id="XP_018132134.1">
    <property type="nucleotide sequence ID" value="XM_018272641.2"/>
</dbReference>
<evidence type="ECO:0000313" key="1">
    <source>
        <dbReference type="EMBL" id="OBT98401.1"/>
    </source>
</evidence>
<dbReference type="AlphaFoldDB" id="A0A1B8GRF4"/>